<dbReference type="RefSeq" id="WP_148952578.1">
    <property type="nucleotide sequence ID" value="NZ_VTEG01000001.1"/>
</dbReference>
<sequence length="204" mass="23007">MAYFHIGSLTIPSTWLAAILALIAAAMLYRLKNGMKTGDWYWNSFFLYVVVWKLSYIFLHPALFLDMPLSVLYFNGGKAGHIAGLAAISVFLFMKRRVVQGGPGLLLPLFFLSYEVIVNGLERNFIELISHFFLLALFLSLFRKIGGQPGGMSIRIILFLVLCELLIISVFKTLLTLETLTLIWLALLALVDLIKSKDSQDDIR</sequence>
<dbReference type="AlphaFoldDB" id="A0A5D4MJQ7"/>
<gene>
    <name evidence="2" type="ORF">FZC84_00670</name>
</gene>
<proteinExistence type="predicted"/>
<accession>A0A5D4MJQ7</accession>
<keyword evidence="1" id="KW-0812">Transmembrane</keyword>
<evidence type="ECO:0000313" key="2">
    <source>
        <dbReference type="EMBL" id="TYS01216.1"/>
    </source>
</evidence>
<name>A0A5D4MJQ7_9BACI</name>
<dbReference type="EMBL" id="VTEG01000001">
    <property type="protein sequence ID" value="TYS01216.1"/>
    <property type="molecule type" value="Genomic_DNA"/>
</dbReference>
<reference evidence="2 3" key="1">
    <citation type="submission" date="2019-08" db="EMBL/GenBank/DDBJ databases">
        <title>Bacillus genomes from the desert of Cuatro Cienegas, Coahuila.</title>
        <authorList>
            <person name="Olmedo-Alvarez G."/>
        </authorList>
    </citation>
    <scope>NUCLEOTIDE SEQUENCE [LARGE SCALE GENOMIC DNA]</scope>
    <source>
        <strain evidence="2 3">CH128b_4D</strain>
    </source>
</reference>
<feature type="transmembrane region" description="Helical" evidence="1">
    <location>
        <begin position="124"/>
        <end position="142"/>
    </location>
</feature>
<dbReference type="Proteomes" id="UP000325182">
    <property type="component" value="Unassembled WGS sequence"/>
</dbReference>
<protein>
    <submittedName>
        <fullName evidence="2">Uncharacterized protein</fullName>
    </submittedName>
</protein>
<keyword evidence="1" id="KW-0472">Membrane</keyword>
<keyword evidence="1" id="KW-1133">Transmembrane helix</keyword>
<feature type="transmembrane region" description="Helical" evidence="1">
    <location>
        <begin position="71"/>
        <end position="94"/>
    </location>
</feature>
<feature type="transmembrane region" description="Helical" evidence="1">
    <location>
        <begin position="177"/>
        <end position="194"/>
    </location>
</feature>
<feature type="transmembrane region" description="Helical" evidence="1">
    <location>
        <begin position="154"/>
        <end position="171"/>
    </location>
</feature>
<feature type="transmembrane region" description="Helical" evidence="1">
    <location>
        <begin position="6"/>
        <end position="28"/>
    </location>
</feature>
<evidence type="ECO:0000313" key="3">
    <source>
        <dbReference type="Proteomes" id="UP000325182"/>
    </source>
</evidence>
<organism evidence="2 3">
    <name type="scientific">Rossellomorea vietnamensis</name>
    <dbReference type="NCBI Taxonomy" id="218284"/>
    <lineage>
        <taxon>Bacteria</taxon>
        <taxon>Bacillati</taxon>
        <taxon>Bacillota</taxon>
        <taxon>Bacilli</taxon>
        <taxon>Bacillales</taxon>
        <taxon>Bacillaceae</taxon>
        <taxon>Rossellomorea</taxon>
    </lineage>
</organism>
<comment type="caution">
    <text evidence="2">The sequence shown here is derived from an EMBL/GenBank/DDBJ whole genome shotgun (WGS) entry which is preliminary data.</text>
</comment>
<feature type="transmembrane region" description="Helical" evidence="1">
    <location>
        <begin position="101"/>
        <end position="118"/>
    </location>
</feature>
<evidence type="ECO:0000256" key="1">
    <source>
        <dbReference type="SAM" id="Phobius"/>
    </source>
</evidence>
<feature type="transmembrane region" description="Helical" evidence="1">
    <location>
        <begin position="40"/>
        <end position="59"/>
    </location>
</feature>